<feature type="domain" description="Aminotransferase class V" evidence="2">
    <location>
        <begin position="16"/>
        <end position="345"/>
    </location>
</feature>
<evidence type="ECO:0000313" key="3">
    <source>
        <dbReference type="EMBL" id="EIJ34475.1"/>
    </source>
</evidence>
<organism evidence="3 4">
    <name type="scientific">Thiothrix nivea (strain ATCC 35100 / DSM 5205 / JP2)</name>
    <dbReference type="NCBI Taxonomy" id="870187"/>
    <lineage>
        <taxon>Bacteria</taxon>
        <taxon>Pseudomonadati</taxon>
        <taxon>Pseudomonadota</taxon>
        <taxon>Gammaproteobacteria</taxon>
        <taxon>Thiotrichales</taxon>
        <taxon>Thiotrichaceae</taxon>
        <taxon>Thiothrix</taxon>
    </lineage>
</organism>
<dbReference type="RefSeq" id="WP_002708403.1">
    <property type="nucleotide sequence ID" value="NZ_JH651384.1"/>
</dbReference>
<name>A0A656HHG7_THINJ</name>
<protein>
    <submittedName>
        <fullName evidence="3">Aminotransferase class V</fullName>
    </submittedName>
</protein>
<sequence>MIDSSQLFPIHANLIHLNHAAVAPWPQVTVDAIKTFAEENARQGSLRYPQWLAVEQDLRQKAQRLLNAPSPDDIALVKNTSEGLSFVAYGLGWRTGDNVVGIRQEFPSNRFVWSSLASKGVEFRQLDLATCAGEPEDALLALCDGRTRLLSISAVQYADGLRMDLAKVGRFCHQHGILFCVDAIQQLGMMPFDVQAIYADFVAADGHKWMLASEGLGLLYVRRELADTLTLGQYGWHMAAGMTDYSAESYTPYPHARRFECGSPNMLGIHALNASLGLLLDMGMEEVWRQLASNMDYLLAGLRAISGIEILSDLRPQRRSGILTLRPVSGDADGLFRYLQEKGVFCALRGGGVRLSPHFHTPQGQLETVLRLIRQYSRVACK</sequence>
<dbReference type="PANTHER" id="PTHR43586">
    <property type="entry name" value="CYSTEINE DESULFURASE"/>
    <property type="match status" value="1"/>
</dbReference>
<keyword evidence="3" id="KW-0808">Transferase</keyword>
<dbReference type="InterPro" id="IPR000192">
    <property type="entry name" value="Aminotrans_V_dom"/>
</dbReference>
<dbReference type="SUPFAM" id="SSF53383">
    <property type="entry name" value="PLP-dependent transferases"/>
    <property type="match status" value="1"/>
</dbReference>
<accession>A0A656HHG7</accession>
<dbReference type="InterPro" id="IPR015421">
    <property type="entry name" value="PyrdxlP-dep_Trfase_major"/>
</dbReference>
<dbReference type="InterPro" id="IPR015422">
    <property type="entry name" value="PyrdxlP-dep_Trfase_small"/>
</dbReference>
<dbReference type="EMBL" id="JH651384">
    <property type="protein sequence ID" value="EIJ34475.1"/>
    <property type="molecule type" value="Genomic_DNA"/>
</dbReference>
<dbReference type="Proteomes" id="UP000005317">
    <property type="component" value="Unassembled WGS sequence"/>
</dbReference>
<evidence type="ECO:0000259" key="2">
    <source>
        <dbReference type="Pfam" id="PF00266"/>
    </source>
</evidence>
<keyword evidence="3" id="KW-0032">Aminotransferase</keyword>
<gene>
    <name evidence="3" type="ORF">Thini_1899</name>
</gene>
<dbReference type="InterPro" id="IPR015424">
    <property type="entry name" value="PyrdxlP-dep_Trfase"/>
</dbReference>
<dbReference type="AlphaFoldDB" id="A0A656HHG7"/>
<dbReference type="GO" id="GO:0008483">
    <property type="term" value="F:transaminase activity"/>
    <property type="evidence" value="ECO:0007669"/>
    <property type="project" value="UniProtKB-KW"/>
</dbReference>
<dbReference type="OrthoDB" id="9764293at2"/>
<keyword evidence="4" id="KW-1185">Reference proteome</keyword>
<dbReference type="Gene3D" id="3.90.1150.10">
    <property type="entry name" value="Aspartate Aminotransferase, domain 1"/>
    <property type="match status" value="1"/>
</dbReference>
<dbReference type="PANTHER" id="PTHR43586:SF15">
    <property type="entry name" value="BLR3095 PROTEIN"/>
    <property type="match status" value="1"/>
</dbReference>
<keyword evidence="1" id="KW-0663">Pyridoxal phosphate</keyword>
<proteinExistence type="predicted"/>
<dbReference type="Pfam" id="PF00266">
    <property type="entry name" value="Aminotran_5"/>
    <property type="match status" value="1"/>
</dbReference>
<evidence type="ECO:0000313" key="4">
    <source>
        <dbReference type="Proteomes" id="UP000005317"/>
    </source>
</evidence>
<evidence type="ECO:0000256" key="1">
    <source>
        <dbReference type="ARBA" id="ARBA00022898"/>
    </source>
</evidence>
<dbReference type="Gene3D" id="3.40.640.10">
    <property type="entry name" value="Type I PLP-dependent aspartate aminotransferase-like (Major domain)"/>
    <property type="match status" value="1"/>
</dbReference>
<reference evidence="4" key="1">
    <citation type="journal article" date="2011" name="Stand. Genomic Sci.">
        <title>Genome sequence of the filamentous, gliding Thiothrix nivea neotype strain (JP2(T)).</title>
        <authorList>
            <person name="Lapidus A."/>
            <person name="Nolan M."/>
            <person name="Lucas S."/>
            <person name="Glavina Del Rio T."/>
            <person name="Tice H."/>
            <person name="Cheng J.F."/>
            <person name="Tapia R."/>
            <person name="Han C."/>
            <person name="Goodwin L."/>
            <person name="Pitluck S."/>
            <person name="Liolios K."/>
            <person name="Pagani I."/>
            <person name="Ivanova N."/>
            <person name="Huntemann M."/>
            <person name="Mavromatis K."/>
            <person name="Mikhailova N."/>
            <person name="Pati A."/>
            <person name="Chen A."/>
            <person name="Palaniappan K."/>
            <person name="Land M."/>
            <person name="Brambilla E.M."/>
            <person name="Rohde M."/>
            <person name="Abt B."/>
            <person name="Verbarg S."/>
            <person name="Goker M."/>
            <person name="Bristow J."/>
            <person name="Eisen J.A."/>
            <person name="Markowitz V."/>
            <person name="Hugenholtz P."/>
            <person name="Kyrpides N.C."/>
            <person name="Klenk H.P."/>
            <person name="Woyke T."/>
        </authorList>
    </citation>
    <scope>NUCLEOTIDE SEQUENCE [LARGE SCALE GENOMIC DNA]</scope>
    <source>
        <strain evidence="4">ATCC 35100 / DSM 5205 / JP2</strain>
    </source>
</reference>